<dbReference type="RefSeq" id="WP_200247972.1">
    <property type="nucleotide sequence ID" value="NZ_NRRY01000046.1"/>
</dbReference>
<sequence length="76" mass="7966">MAQIRIHADSLARLQGFLAGVDWLNDSAVTLLAIDAAACRALIEDRDGDTDGSAHLGPDGLTWVEHDASSLSPPSP</sequence>
<dbReference type="EMBL" id="NRRY01000046">
    <property type="protein sequence ID" value="MBK1620698.1"/>
    <property type="molecule type" value="Genomic_DNA"/>
</dbReference>
<gene>
    <name evidence="2" type="ORF">CKO42_20140</name>
</gene>
<dbReference type="AlphaFoldDB" id="A0A9X1B5R0"/>
<feature type="region of interest" description="Disordered" evidence="1">
    <location>
        <begin position="48"/>
        <end position="76"/>
    </location>
</feature>
<protein>
    <submittedName>
        <fullName evidence="2">Uncharacterized protein</fullName>
    </submittedName>
</protein>
<keyword evidence="3" id="KW-1185">Reference proteome</keyword>
<comment type="caution">
    <text evidence="2">The sequence shown here is derived from an EMBL/GenBank/DDBJ whole genome shotgun (WGS) entry which is preliminary data.</text>
</comment>
<reference evidence="2 3" key="1">
    <citation type="journal article" date="2020" name="Microorganisms">
        <title>Osmotic Adaptation and Compatible Solute Biosynthesis of Phototrophic Bacteria as Revealed from Genome Analyses.</title>
        <authorList>
            <person name="Imhoff J.F."/>
            <person name="Rahn T."/>
            <person name="Kunzel S."/>
            <person name="Keller A."/>
            <person name="Neulinger S.C."/>
        </authorList>
    </citation>
    <scope>NUCLEOTIDE SEQUENCE [LARGE SCALE GENOMIC DNA]</scope>
    <source>
        <strain evidence="2 3">DSM 25653</strain>
    </source>
</reference>
<evidence type="ECO:0000256" key="1">
    <source>
        <dbReference type="SAM" id="MobiDB-lite"/>
    </source>
</evidence>
<accession>A0A9X1B5R0</accession>
<evidence type="ECO:0000313" key="3">
    <source>
        <dbReference type="Proteomes" id="UP001138768"/>
    </source>
</evidence>
<evidence type="ECO:0000313" key="2">
    <source>
        <dbReference type="EMBL" id="MBK1620698.1"/>
    </source>
</evidence>
<dbReference type="Proteomes" id="UP001138768">
    <property type="component" value="Unassembled WGS sequence"/>
</dbReference>
<proteinExistence type="predicted"/>
<name>A0A9X1B5R0_9GAMM</name>
<organism evidence="2 3">
    <name type="scientific">Lamprobacter modestohalophilus</name>
    <dbReference type="NCBI Taxonomy" id="1064514"/>
    <lineage>
        <taxon>Bacteria</taxon>
        <taxon>Pseudomonadati</taxon>
        <taxon>Pseudomonadota</taxon>
        <taxon>Gammaproteobacteria</taxon>
        <taxon>Chromatiales</taxon>
        <taxon>Chromatiaceae</taxon>
        <taxon>Lamprobacter</taxon>
    </lineage>
</organism>